<protein>
    <recommendedName>
        <fullName evidence="1">Endonuclease/exonuclease/phosphatase domain-containing protein</fullName>
    </recommendedName>
</protein>
<evidence type="ECO:0000313" key="3">
    <source>
        <dbReference type="Proteomes" id="UP001155587"/>
    </source>
</evidence>
<dbReference type="GO" id="GO:0004767">
    <property type="term" value="F:sphingomyelin phosphodiesterase activity"/>
    <property type="evidence" value="ECO:0007669"/>
    <property type="project" value="InterPro"/>
</dbReference>
<accession>A0A9X3CLW4</accession>
<dbReference type="PANTHER" id="PTHR16320:SF23">
    <property type="entry name" value="SPHINGOMYELINASE C 1"/>
    <property type="match status" value="1"/>
</dbReference>
<dbReference type="Proteomes" id="UP001155587">
    <property type="component" value="Unassembled WGS sequence"/>
</dbReference>
<dbReference type="AlphaFoldDB" id="A0A9X3CLW4"/>
<gene>
    <name evidence="2" type="ORF">MD535_02040</name>
</gene>
<dbReference type="Gene3D" id="3.60.10.10">
    <property type="entry name" value="Endonuclease/exonuclease/phosphatase"/>
    <property type="match status" value="1"/>
</dbReference>
<keyword evidence="3" id="KW-1185">Reference proteome</keyword>
<sequence>MATFNLISYNTHLFYKTAVAKIIGSLTFHDKARLEGIIERLRSSQSDMVMLSEVWSTTSQKAIIQALKDKYPHHISDGNGPFSMGSGLLLLSSKPIDENNHGFVAFKDSSGEDALSNKGFIFAIIEIENGRRVRFIFSHTQADTESHDYRNVRNEQFKQIEAFINGWYSSLPLIITGDLNVPGHSTEHSEMMHIFNQTTDSWLDLHPKLDGYTYDPTTNALARRFGGDEPSARLDYFLEEKLLPLSMSVITDWNINIKGVPTPLSDHYPIEGVFQLE</sequence>
<dbReference type="SUPFAM" id="SSF56219">
    <property type="entry name" value="DNase I-like"/>
    <property type="match status" value="1"/>
</dbReference>
<comment type="caution">
    <text evidence="2">The sequence shown here is derived from an EMBL/GenBank/DDBJ whole genome shotgun (WGS) entry which is preliminary data.</text>
</comment>
<reference evidence="2" key="1">
    <citation type="submission" date="2022-02" db="EMBL/GenBank/DDBJ databases">
        <title>Vibrio sp. nov, a new bacterium isolated from seawater.</title>
        <authorList>
            <person name="Yuan Y."/>
        </authorList>
    </citation>
    <scope>NUCLEOTIDE SEQUENCE</scope>
    <source>
        <strain evidence="2">ZSDZ65</strain>
    </source>
</reference>
<dbReference type="Pfam" id="PF03372">
    <property type="entry name" value="Exo_endo_phos"/>
    <property type="match status" value="1"/>
</dbReference>
<evidence type="ECO:0000259" key="1">
    <source>
        <dbReference type="Pfam" id="PF03372"/>
    </source>
</evidence>
<feature type="domain" description="Endonuclease/exonuclease/phosphatase" evidence="1">
    <location>
        <begin position="30"/>
        <end position="224"/>
    </location>
</feature>
<dbReference type="InterPro" id="IPR038772">
    <property type="entry name" value="Sph/SMPD2-like"/>
</dbReference>
<organism evidence="2 3">
    <name type="scientific">Vibrio qingdaonensis</name>
    <dbReference type="NCBI Taxonomy" id="2829491"/>
    <lineage>
        <taxon>Bacteria</taxon>
        <taxon>Pseudomonadati</taxon>
        <taxon>Pseudomonadota</taxon>
        <taxon>Gammaproteobacteria</taxon>
        <taxon>Vibrionales</taxon>
        <taxon>Vibrionaceae</taxon>
        <taxon>Vibrio</taxon>
    </lineage>
</organism>
<evidence type="ECO:0000313" key="2">
    <source>
        <dbReference type="EMBL" id="MCW8344805.1"/>
    </source>
</evidence>
<dbReference type="EMBL" id="JAKRRY010000002">
    <property type="protein sequence ID" value="MCW8344805.1"/>
    <property type="molecule type" value="Genomic_DNA"/>
</dbReference>
<dbReference type="PANTHER" id="PTHR16320">
    <property type="entry name" value="SPHINGOMYELINASE FAMILY MEMBER"/>
    <property type="match status" value="1"/>
</dbReference>
<name>A0A9X3CLW4_9VIBR</name>
<proteinExistence type="predicted"/>
<dbReference type="RefSeq" id="WP_265673274.1">
    <property type="nucleotide sequence ID" value="NZ_JAKRRY010000002.1"/>
</dbReference>
<dbReference type="InterPro" id="IPR005135">
    <property type="entry name" value="Endo/exonuclease/phosphatase"/>
</dbReference>
<dbReference type="InterPro" id="IPR036691">
    <property type="entry name" value="Endo/exonu/phosph_ase_sf"/>
</dbReference>